<dbReference type="PANTHER" id="PTHR48420:SF1">
    <property type="entry name" value="NON-HAEM DIOXYGENASE N-TERMINAL DOMAIN-CONTAINING PROTEIN"/>
    <property type="match status" value="1"/>
</dbReference>
<gene>
    <name evidence="3" type="ORF">BDV41DRAFT_560379</name>
</gene>
<feature type="domain" description="Cryptic loci regulator 2 C-terminal" evidence="2">
    <location>
        <begin position="176"/>
        <end position="310"/>
    </location>
</feature>
<evidence type="ECO:0000313" key="4">
    <source>
        <dbReference type="Proteomes" id="UP000325433"/>
    </source>
</evidence>
<sequence>MDWRAERAALDEYIEQLGMQPSYVPRPGEVVLWAPEYQGELAWNHETKRVEVYAPDQNEWLGTPAWRAGIVGQTPEEDTVLQDLVITAPKKWGVNYSGFRVETFPDPQSYDKSYSLHYKYVHLLCIKPFNAYELFLQGISPEELHPSIGYAMTIMSSFSLLDKYHFKGTWPNAAIYCRGIFIGAELLVVGDAVRLKPALPSSSDEAHKAVEDVMVIDEIRLELVNCVNDPMSDQLAERYQVRVAGKVYTNAPQRAGAGTHGTSQPLPMKHEEVIDVFQSIGMGGYGSWYRVWKGATVEVSQNMIIGRCYEPDAMNLLFGSCSLGQDLSGVIKAREYSRKVDERIPEGKDWFWGDFRTQTLAIDTLNGQDVGYYSDARDIKMWRANLRILDGTADSADLRMAKLPGNVGRPSTKARSNFSEIGKLSRLVSTGLGAADVSNPVSSEEWPNLPDEEDTSESDEVFTLAMNQLPGGTDESEEVGCNSLVYSSIDHPLTSHKNTIATMGLDGVPQAQAVTVSLKDLINGTVSFETLTEAFGPSSLGIIVVKDLDPEFQRLRTQVLSNASYLAALPNDELESLTSPSAKYLVGWSCGKETLRSGHFDTLKGSYYVNCAFYQDPSLQGAPADNFPDLSEYTAPNIWPPADRLPTFRPALEELCRLVIDTAALVARACDRYATENIEGYKSGYLEHVVRTSLTTKARLLHYFPAEAGMGERDGEGEGEGDDDWCATHLDHGCLTGLTSAMFVDEVASPPGQGGKLVELGASPDPKAGLYIQSRTGEVVKVNIPRDCLAFQTGEALQLITRGKFRAVPHFVKGAKPSAGKRIARNTLAVFTQPNLEEEVESGKSFAEFAREVVARTY</sequence>
<dbReference type="Gene3D" id="2.60.120.330">
    <property type="entry name" value="B-lactam Antibiotic, Isopenicillin N Synthase, Chain"/>
    <property type="match status" value="1"/>
</dbReference>
<accession>A0A5N6WDZ0</accession>
<name>A0A5N6WDZ0_9EURO</name>
<dbReference type="Pfam" id="PF10383">
    <property type="entry name" value="Clr2"/>
    <property type="match status" value="1"/>
</dbReference>
<dbReference type="EMBL" id="ML738295">
    <property type="protein sequence ID" value="KAE8319085.1"/>
    <property type="molecule type" value="Genomic_DNA"/>
</dbReference>
<dbReference type="InterPro" id="IPR018839">
    <property type="entry name" value="Tscrpt-silencing_Clr2_C"/>
</dbReference>
<proteinExistence type="predicted"/>
<feature type="region of interest" description="Disordered" evidence="1">
    <location>
        <begin position="436"/>
        <end position="458"/>
    </location>
</feature>
<reference evidence="4" key="1">
    <citation type="submission" date="2019-04" db="EMBL/GenBank/DDBJ databases">
        <title>Friends and foes A comparative genomics studyof 23 Aspergillus species from section Flavi.</title>
        <authorList>
            <consortium name="DOE Joint Genome Institute"/>
            <person name="Kjaerbolling I."/>
            <person name="Vesth T."/>
            <person name="Frisvad J.C."/>
            <person name="Nybo J.L."/>
            <person name="Theobald S."/>
            <person name="Kildgaard S."/>
            <person name="Isbrandt T."/>
            <person name="Kuo A."/>
            <person name="Sato A."/>
            <person name="Lyhne E.K."/>
            <person name="Kogle M.E."/>
            <person name="Wiebenga A."/>
            <person name="Kun R.S."/>
            <person name="Lubbers R.J."/>
            <person name="Makela M.R."/>
            <person name="Barry K."/>
            <person name="Chovatia M."/>
            <person name="Clum A."/>
            <person name="Daum C."/>
            <person name="Haridas S."/>
            <person name="He G."/>
            <person name="LaButti K."/>
            <person name="Lipzen A."/>
            <person name="Mondo S."/>
            <person name="Riley R."/>
            <person name="Salamov A."/>
            <person name="Simmons B.A."/>
            <person name="Magnuson J.K."/>
            <person name="Henrissat B."/>
            <person name="Mortensen U.H."/>
            <person name="Larsen T.O."/>
            <person name="Devries R.P."/>
            <person name="Grigoriev I.V."/>
            <person name="Machida M."/>
            <person name="Baker S.E."/>
            <person name="Andersen M.R."/>
        </authorList>
    </citation>
    <scope>NUCLEOTIDE SEQUENCE [LARGE SCALE GENOMIC DNA]</scope>
    <source>
        <strain evidence="4">CBS 130015</strain>
    </source>
</reference>
<evidence type="ECO:0000256" key="1">
    <source>
        <dbReference type="SAM" id="MobiDB-lite"/>
    </source>
</evidence>
<evidence type="ECO:0000313" key="3">
    <source>
        <dbReference type="EMBL" id="KAE8319085.1"/>
    </source>
</evidence>
<evidence type="ECO:0000259" key="2">
    <source>
        <dbReference type="Pfam" id="PF10383"/>
    </source>
</evidence>
<dbReference type="PANTHER" id="PTHR48420">
    <property type="entry name" value="NON-HAEM DIOXYGENASE N-TERMINAL DOMAIN-CONTAINING PROTEIN"/>
    <property type="match status" value="1"/>
</dbReference>
<dbReference type="Proteomes" id="UP000325433">
    <property type="component" value="Unassembled WGS sequence"/>
</dbReference>
<dbReference type="InterPro" id="IPR027443">
    <property type="entry name" value="IPNS-like_sf"/>
</dbReference>
<keyword evidence="4" id="KW-1185">Reference proteome</keyword>
<dbReference type="SUPFAM" id="SSF51197">
    <property type="entry name" value="Clavaminate synthase-like"/>
    <property type="match status" value="1"/>
</dbReference>
<dbReference type="FunFam" id="2.60.120.330:FF:000033">
    <property type="entry name" value="Clavaminate synthase-like protein"/>
    <property type="match status" value="1"/>
</dbReference>
<organism evidence="3 4">
    <name type="scientific">Aspergillus transmontanensis</name>
    <dbReference type="NCBI Taxonomy" id="1034304"/>
    <lineage>
        <taxon>Eukaryota</taxon>
        <taxon>Fungi</taxon>
        <taxon>Dikarya</taxon>
        <taxon>Ascomycota</taxon>
        <taxon>Pezizomycotina</taxon>
        <taxon>Eurotiomycetes</taxon>
        <taxon>Eurotiomycetidae</taxon>
        <taxon>Eurotiales</taxon>
        <taxon>Aspergillaceae</taxon>
        <taxon>Aspergillus</taxon>
        <taxon>Aspergillus subgen. Circumdati</taxon>
    </lineage>
</organism>
<protein>
    <submittedName>
        <fullName evidence="3">Transcription-silencing protein Clr2-domain-containing protein</fullName>
    </submittedName>
</protein>
<dbReference type="AlphaFoldDB" id="A0A5N6WDZ0"/>